<reference evidence="2" key="1">
    <citation type="submission" date="2015-06" db="UniProtKB">
        <authorList>
            <consortium name="EnsemblPlants"/>
        </authorList>
    </citation>
    <scope>IDENTIFICATION</scope>
</reference>
<dbReference type="AlphaFoldDB" id="J3KVB0"/>
<dbReference type="HOGENOM" id="CLU_206152_0_0_1"/>
<sequence length="54" mass="5542">MSDQSAYPNPAQGYYQGPPANTTAGQDNATAGGKPNASKKDPPGFMDNLSVISL</sequence>
<evidence type="ECO:0000256" key="1">
    <source>
        <dbReference type="SAM" id="MobiDB-lite"/>
    </source>
</evidence>
<dbReference type="OMA" id="QPGFMDN"/>
<dbReference type="Proteomes" id="UP000006038">
    <property type="component" value="Unassembled WGS sequence"/>
</dbReference>
<organism evidence="2">
    <name type="scientific">Oryza brachyantha</name>
    <name type="common">malo sina</name>
    <dbReference type="NCBI Taxonomy" id="4533"/>
    <lineage>
        <taxon>Eukaryota</taxon>
        <taxon>Viridiplantae</taxon>
        <taxon>Streptophyta</taxon>
        <taxon>Embryophyta</taxon>
        <taxon>Tracheophyta</taxon>
        <taxon>Spermatophyta</taxon>
        <taxon>Magnoliopsida</taxon>
        <taxon>Liliopsida</taxon>
        <taxon>Poales</taxon>
        <taxon>Poaceae</taxon>
        <taxon>BOP clade</taxon>
        <taxon>Oryzoideae</taxon>
        <taxon>Oryzeae</taxon>
        <taxon>Oryzinae</taxon>
        <taxon>Oryza</taxon>
    </lineage>
</organism>
<name>J3KVB0_ORYBR</name>
<keyword evidence="3" id="KW-1185">Reference proteome</keyword>
<accession>J3KVB0</accession>
<feature type="compositionally biased region" description="Polar residues" evidence="1">
    <location>
        <begin position="19"/>
        <end position="29"/>
    </location>
</feature>
<feature type="region of interest" description="Disordered" evidence="1">
    <location>
        <begin position="1"/>
        <end position="54"/>
    </location>
</feature>
<dbReference type="EnsemblPlants" id="OB0136G10030.1">
    <property type="protein sequence ID" value="OB0136G10030.1"/>
    <property type="gene ID" value="OB0136G10030"/>
</dbReference>
<evidence type="ECO:0000313" key="3">
    <source>
        <dbReference type="Proteomes" id="UP000006038"/>
    </source>
</evidence>
<protein>
    <submittedName>
        <fullName evidence="2">Uncharacterized protein</fullName>
    </submittedName>
</protein>
<evidence type="ECO:0000313" key="2">
    <source>
        <dbReference type="EnsemblPlants" id="OB0136G10030.1"/>
    </source>
</evidence>
<proteinExistence type="predicted"/>
<dbReference type="Gramene" id="OB0136G10030.1">
    <property type="protein sequence ID" value="OB0136G10030.1"/>
    <property type="gene ID" value="OB0136G10030"/>
</dbReference>